<protein>
    <submittedName>
        <fullName evidence="1">Uncharacterized protein</fullName>
    </submittedName>
</protein>
<gene>
    <name evidence="1" type="ORF">F8568_020020</name>
</gene>
<proteinExistence type="predicted"/>
<organism evidence="1 2">
    <name type="scientific">Actinomadura physcomitrii</name>
    <dbReference type="NCBI Taxonomy" id="2650748"/>
    <lineage>
        <taxon>Bacteria</taxon>
        <taxon>Bacillati</taxon>
        <taxon>Actinomycetota</taxon>
        <taxon>Actinomycetes</taxon>
        <taxon>Streptosporangiales</taxon>
        <taxon>Thermomonosporaceae</taxon>
        <taxon>Actinomadura</taxon>
    </lineage>
</organism>
<accession>A0A6I4MFX1</accession>
<evidence type="ECO:0000313" key="1">
    <source>
        <dbReference type="EMBL" id="MWA02621.1"/>
    </source>
</evidence>
<name>A0A6I4MFX1_9ACTN</name>
<evidence type="ECO:0000313" key="2">
    <source>
        <dbReference type="Proteomes" id="UP000462055"/>
    </source>
</evidence>
<reference evidence="1" key="1">
    <citation type="submission" date="2019-12" db="EMBL/GenBank/DDBJ databases">
        <title>Actinomadura physcomitrii sp. nov., a novel actinomycete isolated from moss [Physcomitrium sphaericum (Ludw) Fuernr].</title>
        <authorList>
            <person name="Zhuang X."/>
        </authorList>
    </citation>
    <scope>NUCLEOTIDE SEQUENCE [LARGE SCALE GENOMIC DNA]</scope>
    <source>
        <strain evidence="1">LD22</strain>
    </source>
</reference>
<dbReference type="AlphaFoldDB" id="A0A6I4MFX1"/>
<comment type="caution">
    <text evidence="1">The sequence shown here is derived from an EMBL/GenBank/DDBJ whole genome shotgun (WGS) entry which is preliminary data.</text>
</comment>
<dbReference type="EMBL" id="WBMS02000015">
    <property type="protein sequence ID" value="MWA02621.1"/>
    <property type="molecule type" value="Genomic_DNA"/>
</dbReference>
<dbReference type="Proteomes" id="UP000462055">
    <property type="component" value="Unassembled WGS sequence"/>
</dbReference>
<keyword evidence="2" id="KW-1185">Reference proteome</keyword>
<sequence length="88" mass="10395">MTESDGCLRVLPARNAPEWARNGLDPAWRPAPVAMRPRQTLRWQINHRRTTERGWYYRLDTLNVSYGNRTAEVFLHPPTHRVDELSRL</sequence>